<dbReference type="EMBL" id="ML145095">
    <property type="protein sequence ID" value="TBU62086.1"/>
    <property type="molecule type" value="Genomic_DNA"/>
</dbReference>
<feature type="non-terminal residue" evidence="1">
    <location>
        <position position="75"/>
    </location>
</feature>
<keyword evidence="2" id="KW-1185">Reference proteome</keyword>
<accession>A0A4Q9Q584</accession>
<organism evidence="1 2">
    <name type="scientific">Dichomitus squalens</name>
    <dbReference type="NCBI Taxonomy" id="114155"/>
    <lineage>
        <taxon>Eukaryota</taxon>
        <taxon>Fungi</taxon>
        <taxon>Dikarya</taxon>
        <taxon>Basidiomycota</taxon>
        <taxon>Agaricomycotina</taxon>
        <taxon>Agaricomycetes</taxon>
        <taxon>Polyporales</taxon>
        <taxon>Polyporaceae</taxon>
        <taxon>Dichomitus</taxon>
    </lineage>
</organism>
<gene>
    <name evidence="1" type="ORF">BD310DRAFT_919564</name>
</gene>
<evidence type="ECO:0000313" key="2">
    <source>
        <dbReference type="Proteomes" id="UP000292082"/>
    </source>
</evidence>
<sequence>MLAFELLIELCPVMSFGLHPRKPSPALRRARSTRSSLRATSLLYLCNITIYLPKLVWSLHVKPSCLTHLFLIWQI</sequence>
<dbReference type="AlphaFoldDB" id="A0A4Q9Q584"/>
<evidence type="ECO:0000313" key="1">
    <source>
        <dbReference type="EMBL" id="TBU62086.1"/>
    </source>
</evidence>
<proteinExistence type="predicted"/>
<dbReference type="Proteomes" id="UP000292082">
    <property type="component" value="Unassembled WGS sequence"/>
</dbReference>
<reference evidence="1 2" key="1">
    <citation type="submission" date="2019-01" db="EMBL/GenBank/DDBJ databases">
        <title>Draft genome sequences of three monokaryotic isolates of the white-rot basidiomycete fungus Dichomitus squalens.</title>
        <authorList>
            <consortium name="DOE Joint Genome Institute"/>
            <person name="Lopez S.C."/>
            <person name="Andreopoulos B."/>
            <person name="Pangilinan J."/>
            <person name="Lipzen A."/>
            <person name="Riley R."/>
            <person name="Ahrendt S."/>
            <person name="Ng V."/>
            <person name="Barry K."/>
            <person name="Daum C."/>
            <person name="Grigoriev I.V."/>
            <person name="Hilden K.S."/>
            <person name="Makela M.R."/>
            <person name="de Vries R.P."/>
        </authorList>
    </citation>
    <scope>NUCLEOTIDE SEQUENCE [LARGE SCALE GENOMIC DNA]</scope>
    <source>
        <strain evidence="1 2">CBS 464.89</strain>
    </source>
</reference>
<name>A0A4Q9Q584_9APHY</name>
<protein>
    <submittedName>
        <fullName evidence="1">Uncharacterized protein</fullName>
    </submittedName>
</protein>